<proteinExistence type="predicted"/>
<dbReference type="RefSeq" id="XP_018826215.1">
    <property type="nucleotide sequence ID" value="XM_018970670.2"/>
</dbReference>
<dbReference type="Pfam" id="PF20167">
    <property type="entry name" value="Transposase_32"/>
    <property type="match status" value="1"/>
</dbReference>
<dbReference type="InterPro" id="IPR046796">
    <property type="entry name" value="Transposase_32_dom"/>
</dbReference>
<keyword evidence="3" id="KW-1185">Reference proteome</keyword>
<evidence type="ECO:0000313" key="4">
    <source>
        <dbReference type="RefSeq" id="XP_018826215.1"/>
    </source>
</evidence>
<evidence type="ECO:0000256" key="1">
    <source>
        <dbReference type="SAM" id="MobiDB-lite"/>
    </source>
</evidence>
<feature type="compositionally biased region" description="Basic and acidic residues" evidence="1">
    <location>
        <begin position="355"/>
        <end position="365"/>
    </location>
</feature>
<dbReference type="AlphaFoldDB" id="A0A2I4F3I5"/>
<evidence type="ECO:0000259" key="2">
    <source>
        <dbReference type="Pfam" id="PF20167"/>
    </source>
</evidence>
<organism evidence="3 4">
    <name type="scientific">Juglans regia</name>
    <name type="common">English walnut</name>
    <dbReference type="NCBI Taxonomy" id="51240"/>
    <lineage>
        <taxon>Eukaryota</taxon>
        <taxon>Viridiplantae</taxon>
        <taxon>Streptophyta</taxon>
        <taxon>Embryophyta</taxon>
        <taxon>Tracheophyta</taxon>
        <taxon>Spermatophyta</taxon>
        <taxon>Magnoliopsida</taxon>
        <taxon>eudicotyledons</taxon>
        <taxon>Gunneridae</taxon>
        <taxon>Pentapetalae</taxon>
        <taxon>rosids</taxon>
        <taxon>fabids</taxon>
        <taxon>Fagales</taxon>
        <taxon>Juglandaceae</taxon>
        <taxon>Juglans</taxon>
    </lineage>
</organism>
<accession>A0A2I4F3I5</accession>
<gene>
    <name evidence="4" type="primary">LOC108995167</name>
</gene>
<feature type="region of interest" description="Disordered" evidence="1">
    <location>
        <begin position="355"/>
        <end position="374"/>
    </location>
</feature>
<dbReference type="GeneID" id="108995167"/>
<dbReference type="Proteomes" id="UP000235220">
    <property type="component" value="Chromosome 4"/>
</dbReference>
<name>A0A2I4F3I5_JUGRE</name>
<dbReference type="Gramene" id="Jr04_01260_p1">
    <property type="protein sequence ID" value="cds.Jr04_01260_p1"/>
    <property type="gene ID" value="Jr04_01260"/>
</dbReference>
<feature type="domain" description="Putative plant transposon protein" evidence="2">
    <location>
        <begin position="63"/>
        <end position="245"/>
    </location>
</feature>
<dbReference type="KEGG" id="jre:108995167"/>
<sequence>MPPGRKSTRHQPAESLAREVARFYDAKAQELWGTKFHDRPLLIERNVILSELNHTPVPNIIRERGWENLVTNLPRHSKNLVEEFYANIHAIGDDYSFTTLLRGVTIRVTPSLISSIHRVPRVEHSDYPYDPSSPLCPSKPVMATLFCANDGSWDSGSNIIYTSRFTDDTLALCHVMFYNLFPIRHTSDIGVTRARFLYALLTGVPIDFGRHFCSVILEAFETKAKRKCLPFPCLITLIALAHQVPLPRNDPIVSHTTAIGNSTLQLSLSHLKRAAPPRPNVHNLKRAAPPRPNVHKEVTQLAPALEIPSSTSDGPSTSTAPALVTLQTVMEFIVGMEERLSARLDCLEQRQSRLEQRQSRLEQDVRTIPSLADR</sequence>
<protein>
    <submittedName>
        <fullName evidence="4">Uncharacterized protein LOC108995167</fullName>
    </submittedName>
</protein>
<dbReference type="OrthoDB" id="1559178at2759"/>
<evidence type="ECO:0000313" key="3">
    <source>
        <dbReference type="Proteomes" id="UP000235220"/>
    </source>
</evidence>
<feature type="region of interest" description="Disordered" evidence="1">
    <location>
        <begin position="275"/>
        <end position="295"/>
    </location>
</feature>
<reference evidence="4" key="1">
    <citation type="submission" date="2025-08" db="UniProtKB">
        <authorList>
            <consortium name="RefSeq"/>
        </authorList>
    </citation>
    <scope>IDENTIFICATION</scope>
    <source>
        <tissue evidence="4">Leaves</tissue>
    </source>
</reference>